<sequence length="77" mass="8546">MDAPVPPTWDCYCGRPAGSEPDDPPVASPPPVYRTPLEYLHERRSDADLDIILDEALQAVAARRRDPSSQDQDSDQL</sequence>
<name>A0ABS4W6P7_9PSEU</name>
<feature type="region of interest" description="Disordered" evidence="1">
    <location>
        <begin position="14"/>
        <end position="33"/>
    </location>
</feature>
<feature type="compositionally biased region" description="Pro residues" evidence="1">
    <location>
        <begin position="24"/>
        <end position="33"/>
    </location>
</feature>
<organism evidence="2 3">
    <name type="scientific">Pseudonocardia parietis</name>
    <dbReference type="NCBI Taxonomy" id="570936"/>
    <lineage>
        <taxon>Bacteria</taxon>
        <taxon>Bacillati</taxon>
        <taxon>Actinomycetota</taxon>
        <taxon>Actinomycetes</taxon>
        <taxon>Pseudonocardiales</taxon>
        <taxon>Pseudonocardiaceae</taxon>
        <taxon>Pseudonocardia</taxon>
    </lineage>
</organism>
<comment type="caution">
    <text evidence="2">The sequence shown here is derived from an EMBL/GenBank/DDBJ whole genome shotgun (WGS) entry which is preliminary data.</text>
</comment>
<dbReference type="InterPro" id="IPR025182">
    <property type="entry name" value="RNApol-bd_RbpA"/>
</dbReference>
<dbReference type="EMBL" id="JAGINU010000004">
    <property type="protein sequence ID" value="MBP2371881.1"/>
    <property type="molecule type" value="Genomic_DNA"/>
</dbReference>
<evidence type="ECO:0000313" key="2">
    <source>
        <dbReference type="EMBL" id="MBP2371881.1"/>
    </source>
</evidence>
<proteinExistence type="predicted"/>
<gene>
    <name evidence="2" type="ORF">JOF36_007654</name>
</gene>
<dbReference type="Pfam" id="PF13397">
    <property type="entry name" value="RbpA"/>
    <property type="match status" value="1"/>
</dbReference>
<evidence type="ECO:0000256" key="1">
    <source>
        <dbReference type="SAM" id="MobiDB-lite"/>
    </source>
</evidence>
<evidence type="ECO:0000313" key="3">
    <source>
        <dbReference type="Proteomes" id="UP001519295"/>
    </source>
</evidence>
<accession>A0ABS4W6P7</accession>
<keyword evidence="3" id="KW-1185">Reference proteome</keyword>
<dbReference type="Proteomes" id="UP001519295">
    <property type="component" value="Unassembled WGS sequence"/>
</dbReference>
<protein>
    <submittedName>
        <fullName evidence="2">Uncharacterized protein</fullName>
    </submittedName>
</protein>
<reference evidence="2 3" key="1">
    <citation type="submission" date="2021-03" db="EMBL/GenBank/DDBJ databases">
        <title>Sequencing the genomes of 1000 actinobacteria strains.</title>
        <authorList>
            <person name="Klenk H.-P."/>
        </authorList>
    </citation>
    <scope>NUCLEOTIDE SEQUENCE [LARGE SCALE GENOMIC DNA]</scope>
    <source>
        <strain evidence="2 3">DSM 45256</strain>
    </source>
</reference>